<evidence type="ECO:0000313" key="2">
    <source>
        <dbReference type="Proteomes" id="UP001470230"/>
    </source>
</evidence>
<protein>
    <submittedName>
        <fullName evidence="1">Uncharacterized protein</fullName>
    </submittedName>
</protein>
<reference evidence="1 2" key="1">
    <citation type="submission" date="2024-04" db="EMBL/GenBank/DDBJ databases">
        <title>Tritrichomonas musculus Genome.</title>
        <authorList>
            <person name="Alves-Ferreira E."/>
            <person name="Grigg M."/>
            <person name="Lorenzi H."/>
            <person name="Galac M."/>
        </authorList>
    </citation>
    <scope>NUCLEOTIDE SEQUENCE [LARGE SCALE GENOMIC DNA]</scope>
    <source>
        <strain evidence="1 2">EAF2021</strain>
    </source>
</reference>
<gene>
    <name evidence="1" type="ORF">M9Y10_021215</name>
</gene>
<name>A0ABR2HDD4_9EUKA</name>
<dbReference type="Proteomes" id="UP001470230">
    <property type="component" value="Unassembled WGS sequence"/>
</dbReference>
<sequence length="247" mass="29169">MEDNSQVINVNNEEAIRGFVKQTQNLIPLFEEIKYLYYECTRDGIKKDKEQDALNKKFLSIEAMFNKFSGFSYETEIQKLKTELDKSQKEWFEMLNLFNPICFFGNKIDDVVSELEKSIQNSTDNKNFQSNAQAELDRFKYFKKQIDIDFSPDKEVKPFPSISPIVPYYIDNDRNNNEYFTTAIAKSQDLTEQFQKFKDLCFLLRTLSLSFERIHVEIENIKSNKPLHIHAIEYCTEVINHQESNKA</sequence>
<organism evidence="1 2">
    <name type="scientific">Tritrichomonas musculus</name>
    <dbReference type="NCBI Taxonomy" id="1915356"/>
    <lineage>
        <taxon>Eukaryota</taxon>
        <taxon>Metamonada</taxon>
        <taxon>Parabasalia</taxon>
        <taxon>Tritrichomonadida</taxon>
        <taxon>Tritrichomonadidae</taxon>
        <taxon>Tritrichomonas</taxon>
    </lineage>
</organism>
<dbReference type="EMBL" id="JAPFFF010000031">
    <property type="protein sequence ID" value="KAK8845039.1"/>
    <property type="molecule type" value="Genomic_DNA"/>
</dbReference>
<keyword evidence="2" id="KW-1185">Reference proteome</keyword>
<comment type="caution">
    <text evidence="1">The sequence shown here is derived from an EMBL/GenBank/DDBJ whole genome shotgun (WGS) entry which is preliminary data.</text>
</comment>
<accession>A0ABR2HDD4</accession>
<proteinExistence type="predicted"/>
<evidence type="ECO:0000313" key="1">
    <source>
        <dbReference type="EMBL" id="KAK8845039.1"/>
    </source>
</evidence>